<gene>
    <name evidence="1" type="ORF">HID58_025007</name>
</gene>
<sequence>WALSCDVVNLFVSTIIKPRTLDVFVVSSDGLRLTRAGSSAISLPCSILSIIHVSPPPPSTDPCHQPPQTYFPSQQVVNLVSDVGGNPLRHPSLNYGFINLASDVGGNPLRRSALSDLFVNLVSDVGGNPLRRPAMSHQKLVRSCCRRTTFTSSSIVESTSIPCLLSMNGENFSDSFSSFSFSLFTGLLPCGAVCTGPEGAIEITPVFLVGEDCLSTSLVTISQLSDFVVEALSTHSNLVLNLLSTSYEDLSCLFLLAIVVYKLWALSCDVVNLFVSTIIKPRTLDVFVVSSDGLRLTRAGSSAISLPCSILSIIHVSPPPPSTDPCHQPPQTYFPSQQVVNLVSDVGGNPLRHPSLNYGFINLASDVGGNPLRRSALSDLFVNLVSDVGGNPLRRPAMSHQKLVRSCCRRTTFTSSSIVESTSIPCLLSMNGENFSDSFSSFSFSLFTGLLPCGAVCTGPEGAIEITPVFLVGEDCLSTSLVTISQLSDFVVEALSTHSNLVLNLLSTSYEDLSCLFLLAIVVYKLFSRGCLIPSWLCSP</sequence>
<reference evidence="1 2" key="1">
    <citation type="submission" date="2021-05" db="EMBL/GenBank/DDBJ databases">
        <title>Genome Assembly of Synthetic Allotetraploid Brassica napus Reveals Homoeologous Exchanges between Subgenomes.</title>
        <authorList>
            <person name="Davis J.T."/>
        </authorList>
    </citation>
    <scope>NUCLEOTIDE SEQUENCE [LARGE SCALE GENOMIC DNA]</scope>
    <source>
        <strain evidence="2">cv. Da-Ae</strain>
        <tissue evidence="1">Seedling</tissue>
    </source>
</reference>
<evidence type="ECO:0000313" key="2">
    <source>
        <dbReference type="Proteomes" id="UP000824890"/>
    </source>
</evidence>
<comment type="caution">
    <text evidence="1">The sequence shown here is derived from an EMBL/GenBank/DDBJ whole genome shotgun (WGS) entry which is preliminary data.</text>
</comment>
<organism evidence="1 2">
    <name type="scientific">Brassica napus</name>
    <name type="common">Rape</name>
    <dbReference type="NCBI Taxonomy" id="3708"/>
    <lineage>
        <taxon>Eukaryota</taxon>
        <taxon>Viridiplantae</taxon>
        <taxon>Streptophyta</taxon>
        <taxon>Embryophyta</taxon>
        <taxon>Tracheophyta</taxon>
        <taxon>Spermatophyta</taxon>
        <taxon>Magnoliopsida</taxon>
        <taxon>eudicotyledons</taxon>
        <taxon>Gunneridae</taxon>
        <taxon>Pentapetalae</taxon>
        <taxon>rosids</taxon>
        <taxon>malvids</taxon>
        <taxon>Brassicales</taxon>
        <taxon>Brassicaceae</taxon>
        <taxon>Brassiceae</taxon>
        <taxon>Brassica</taxon>
    </lineage>
</organism>
<accession>A0ABQ8CKI5</accession>
<dbReference type="Proteomes" id="UP000824890">
    <property type="component" value="Unassembled WGS sequence"/>
</dbReference>
<dbReference type="EMBL" id="JAGKQM010000007">
    <property type="protein sequence ID" value="KAH0917347.1"/>
    <property type="molecule type" value="Genomic_DNA"/>
</dbReference>
<keyword evidence="2" id="KW-1185">Reference proteome</keyword>
<name>A0ABQ8CKI5_BRANA</name>
<proteinExistence type="predicted"/>
<feature type="non-terminal residue" evidence="1">
    <location>
        <position position="1"/>
    </location>
</feature>
<evidence type="ECO:0000313" key="1">
    <source>
        <dbReference type="EMBL" id="KAH0917347.1"/>
    </source>
</evidence>
<protein>
    <submittedName>
        <fullName evidence="1">Uncharacterized protein</fullName>
    </submittedName>
</protein>